<evidence type="ECO:0000313" key="3">
    <source>
        <dbReference type="EMBL" id="KAG5546015.1"/>
    </source>
</evidence>
<feature type="transmembrane region" description="Helical" evidence="2">
    <location>
        <begin position="259"/>
        <end position="277"/>
    </location>
</feature>
<dbReference type="Proteomes" id="UP000823749">
    <property type="component" value="Chromosome 6"/>
</dbReference>
<gene>
    <name evidence="3" type="ORF">RHGRI_018252</name>
</gene>
<evidence type="ECO:0000256" key="1">
    <source>
        <dbReference type="SAM" id="MobiDB-lite"/>
    </source>
</evidence>
<evidence type="ECO:0000256" key="2">
    <source>
        <dbReference type="SAM" id="Phobius"/>
    </source>
</evidence>
<proteinExistence type="predicted"/>
<comment type="caution">
    <text evidence="3">The sequence shown here is derived from an EMBL/GenBank/DDBJ whole genome shotgun (WGS) entry which is preliminary data.</text>
</comment>
<accession>A0AAV6K0R8</accession>
<name>A0AAV6K0R8_9ERIC</name>
<protein>
    <submittedName>
        <fullName evidence="3">Uncharacterized protein</fullName>
    </submittedName>
</protein>
<keyword evidence="2" id="KW-0472">Membrane</keyword>
<feature type="transmembrane region" description="Helical" evidence="2">
    <location>
        <begin position="199"/>
        <end position="220"/>
    </location>
</feature>
<dbReference type="EMBL" id="JACTNZ010000006">
    <property type="protein sequence ID" value="KAG5546015.1"/>
    <property type="molecule type" value="Genomic_DNA"/>
</dbReference>
<keyword evidence="2" id="KW-0812">Transmembrane</keyword>
<feature type="transmembrane region" description="Helical" evidence="2">
    <location>
        <begin position="232"/>
        <end position="253"/>
    </location>
</feature>
<sequence length="279" mass="29722">MTRSSSWATALATTFSVRRTVETPFGSREFGCNGDTAGDDEVVDDDGDDDGAKAAEGCGTLSQGTNGTREVLIPDPQSSSIPSDLLTTPPSVTDDHRAPLDVVNEDDDCCGNHQATAAWIYRTEGREEDEDGDDDKDSITLENTLVGLTFEAAVFLMVSSFQPRGNSSLLATWSPSWSPSWSMSPPAPPPSLSSSSASLPITMAQVAIVFGLTVSLIARMMLRRGHTTAANVCRYACILSAAVAFFSMTSVFVADPYAWALWVAGGILLLVFSYSIAQR</sequence>
<feature type="compositionally biased region" description="Acidic residues" evidence="1">
    <location>
        <begin position="37"/>
        <end position="49"/>
    </location>
</feature>
<evidence type="ECO:0000313" key="4">
    <source>
        <dbReference type="Proteomes" id="UP000823749"/>
    </source>
</evidence>
<reference evidence="3 4" key="1">
    <citation type="submission" date="2020-08" db="EMBL/GenBank/DDBJ databases">
        <title>Plant Genome Project.</title>
        <authorList>
            <person name="Zhang R.-G."/>
        </authorList>
    </citation>
    <scope>NUCLEOTIDE SEQUENCE [LARGE SCALE GENOMIC DNA]</scope>
    <source>
        <strain evidence="3">WSP0</strain>
        <tissue evidence="3">Leaf</tissue>
    </source>
</reference>
<keyword evidence="2" id="KW-1133">Transmembrane helix</keyword>
<organism evidence="3 4">
    <name type="scientific">Rhododendron griersonianum</name>
    <dbReference type="NCBI Taxonomy" id="479676"/>
    <lineage>
        <taxon>Eukaryota</taxon>
        <taxon>Viridiplantae</taxon>
        <taxon>Streptophyta</taxon>
        <taxon>Embryophyta</taxon>
        <taxon>Tracheophyta</taxon>
        <taxon>Spermatophyta</taxon>
        <taxon>Magnoliopsida</taxon>
        <taxon>eudicotyledons</taxon>
        <taxon>Gunneridae</taxon>
        <taxon>Pentapetalae</taxon>
        <taxon>asterids</taxon>
        <taxon>Ericales</taxon>
        <taxon>Ericaceae</taxon>
        <taxon>Ericoideae</taxon>
        <taxon>Rhodoreae</taxon>
        <taxon>Rhododendron</taxon>
    </lineage>
</organism>
<feature type="region of interest" description="Disordered" evidence="1">
    <location>
        <begin position="31"/>
        <end position="68"/>
    </location>
</feature>
<dbReference type="AlphaFoldDB" id="A0AAV6K0R8"/>
<keyword evidence="4" id="KW-1185">Reference proteome</keyword>